<dbReference type="EMBL" id="JBHFQA010000006">
    <property type="protein sequence ID" value="KAL2097166.1"/>
    <property type="molecule type" value="Genomic_DNA"/>
</dbReference>
<organism evidence="2 3">
    <name type="scientific">Coilia grayii</name>
    <name type="common">Gray's grenadier anchovy</name>
    <dbReference type="NCBI Taxonomy" id="363190"/>
    <lineage>
        <taxon>Eukaryota</taxon>
        <taxon>Metazoa</taxon>
        <taxon>Chordata</taxon>
        <taxon>Craniata</taxon>
        <taxon>Vertebrata</taxon>
        <taxon>Euteleostomi</taxon>
        <taxon>Actinopterygii</taxon>
        <taxon>Neopterygii</taxon>
        <taxon>Teleostei</taxon>
        <taxon>Clupei</taxon>
        <taxon>Clupeiformes</taxon>
        <taxon>Clupeoidei</taxon>
        <taxon>Engraulidae</taxon>
        <taxon>Coilinae</taxon>
        <taxon>Coilia</taxon>
    </lineage>
</organism>
<sequence>MSLRLIFLLTIVIGYLSAGIKGDGHLTMPTATNVSITRTGCDTRKLCVGEVGCDPAGNVLCTFASAQVVNATLVDVAFELFGNSTGYIALVLSTNVTQGGGVVFVCSRDPFNISRNFFFRTASQSSTGGNITLTNTPRVDSITYNFNSSVNSSFHQCSFTARNLSQARRASANLEFQVSVVSGDVRADGTFDAPTATLFRSSGILDLANPTGSNTTNTTTNPTTTTTTAATATNMTTMSGCSSLMHPLTQGIAILVSVLALRLF</sequence>
<dbReference type="InterPro" id="IPR042789">
    <property type="entry name" value="FRRS1L"/>
</dbReference>
<proteinExistence type="predicted"/>
<name>A0ABD1KD82_9TELE</name>
<keyword evidence="1" id="KW-0732">Signal</keyword>
<feature type="chain" id="PRO_5044810127" description="Ferric-chelate reductase 1" evidence="1">
    <location>
        <begin position="19"/>
        <end position="264"/>
    </location>
</feature>
<evidence type="ECO:0000256" key="1">
    <source>
        <dbReference type="SAM" id="SignalP"/>
    </source>
</evidence>
<evidence type="ECO:0000313" key="2">
    <source>
        <dbReference type="EMBL" id="KAL2097166.1"/>
    </source>
</evidence>
<comment type="caution">
    <text evidence="2">The sequence shown here is derived from an EMBL/GenBank/DDBJ whole genome shotgun (WGS) entry which is preliminary data.</text>
</comment>
<dbReference type="PANTHER" id="PTHR46902:SF1">
    <property type="entry name" value="DOMON DOMAIN-CONTAINING PROTEIN FRRS1L"/>
    <property type="match status" value="1"/>
</dbReference>
<evidence type="ECO:0000313" key="3">
    <source>
        <dbReference type="Proteomes" id="UP001591681"/>
    </source>
</evidence>
<feature type="signal peptide" evidence="1">
    <location>
        <begin position="1"/>
        <end position="18"/>
    </location>
</feature>
<evidence type="ECO:0008006" key="4">
    <source>
        <dbReference type="Google" id="ProtNLM"/>
    </source>
</evidence>
<reference evidence="2 3" key="1">
    <citation type="submission" date="2024-09" db="EMBL/GenBank/DDBJ databases">
        <title>A chromosome-level genome assembly of Gray's grenadier anchovy, Coilia grayii.</title>
        <authorList>
            <person name="Fu Z."/>
        </authorList>
    </citation>
    <scope>NUCLEOTIDE SEQUENCE [LARGE SCALE GENOMIC DNA]</scope>
    <source>
        <strain evidence="2">G4</strain>
        <tissue evidence="2">Muscle</tissue>
    </source>
</reference>
<dbReference type="Proteomes" id="UP001591681">
    <property type="component" value="Unassembled WGS sequence"/>
</dbReference>
<accession>A0ABD1KD82</accession>
<dbReference type="PANTHER" id="PTHR46902">
    <property type="entry name" value="DOMON DOMAIN-CONTAINING PROTEIN FRRS1L"/>
    <property type="match status" value="1"/>
</dbReference>
<keyword evidence="3" id="KW-1185">Reference proteome</keyword>
<dbReference type="AlphaFoldDB" id="A0ABD1KD82"/>
<gene>
    <name evidence="2" type="ORF">ACEWY4_006373</name>
</gene>
<protein>
    <recommendedName>
        <fullName evidence="4">Ferric-chelate reductase 1</fullName>
    </recommendedName>
</protein>